<evidence type="ECO:0000313" key="5">
    <source>
        <dbReference type="Proteomes" id="UP000297429"/>
    </source>
</evidence>
<dbReference type="AlphaFoldDB" id="A0A497YAD5"/>
<dbReference type="RefSeq" id="WP_121283122.1">
    <property type="nucleotide sequence ID" value="NZ_RCCK01000010.1"/>
</dbReference>
<dbReference type="Proteomes" id="UP000273898">
    <property type="component" value="Unassembled WGS sequence"/>
</dbReference>
<keyword evidence="1" id="KW-0472">Membrane</keyword>
<name>A0A497YAD5_9SPHI</name>
<gene>
    <name evidence="2" type="ORF">BCL90_1304</name>
    <name evidence="3" type="ORF">E3V97_14525</name>
</gene>
<keyword evidence="1" id="KW-0812">Transmembrane</keyword>
<accession>A0A497YAD5</accession>
<keyword evidence="5" id="KW-1185">Reference proteome</keyword>
<feature type="transmembrane region" description="Helical" evidence="1">
    <location>
        <begin position="93"/>
        <end position="110"/>
    </location>
</feature>
<protein>
    <submittedName>
        <fullName evidence="2">Uncharacterized protein</fullName>
    </submittedName>
</protein>
<keyword evidence="1" id="KW-1133">Transmembrane helix</keyword>
<dbReference type="EMBL" id="RCCK01000010">
    <property type="protein sequence ID" value="RLJ80522.1"/>
    <property type="molecule type" value="Genomic_DNA"/>
</dbReference>
<dbReference type="EMBL" id="SOPX01000002">
    <property type="protein sequence ID" value="TFB31792.1"/>
    <property type="molecule type" value="Genomic_DNA"/>
</dbReference>
<comment type="caution">
    <text evidence="2">The sequence shown here is derived from an EMBL/GenBank/DDBJ whole genome shotgun (WGS) entry which is preliminary data.</text>
</comment>
<evidence type="ECO:0000256" key="1">
    <source>
        <dbReference type="SAM" id="Phobius"/>
    </source>
</evidence>
<dbReference type="OrthoDB" id="773389at2"/>
<evidence type="ECO:0000313" key="3">
    <source>
        <dbReference type="EMBL" id="TFB31792.1"/>
    </source>
</evidence>
<evidence type="ECO:0000313" key="2">
    <source>
        <dbReference type="EMBL" id="RLJ80522.1"/>
    </source>
</evidence>
<proteinExistence type="predicted"/>
<reference evidence="2 4" key="1">
    <citation type="submission" date="2018-10" db="EMBL/GenBank/DDBJ databases">
        <title>Genomic Encyclopedia of Archaeal and Bacterial Type Strains, Phase II (KMG-II): from individual species to whole genera.</title>
        <authorList>
            <person name="Goeker M."/>
        </authorList>
    </citation>
    <scope>NUCLEOTIDE SEQUENCE [LARGE SCALE GENOMIC DNA]</scope>
    <source>
        <strain evidence="2 4">DSM 19624</strain>
    </source>
</reference>
<dbReference type="Proteomes" id="UP000297429">
    <property type="component" value="Unassembled WGS sequence"/>
</dbReference>
<reference evidence="3 5" key="2">
    <citation type="submission" date="2019-03" db="EMBL/GenBank/DDBJ databases">
        <authorList>
            <person name="He R.-H."/>
        </authorList>
    </citation>
    <scope>NUCLEOTIDE SEQUENCE [LARGE SCALE GENOMIC DNA]</scope>
    <source>
        <strain evidence="3 5">DSM 19624</strain>
    </source>
</reference>
<evidence type="ECO:0000313" key="4">
    <source>
        <dbReference type="Proteomes" id="UP000273898"/>
    </source>
</evidence>
<sequence length="126" mass="14162">MAQIPPITDAYIDEIVKASDAYNPALNKSQGVKLRELIKKLRDYFTQEIQQPSNGDYIQVSPSEPQNASINITGDLTAGQSIIAHQGFLKMALPYYILLVMPTVTLVYRLKQKMALRYNFAISLMP</sequence>
<organism evidence="2 4">
    <name type="scientific">Pedobacter alluvionis</name>
    <dbReference type="NCBI Taxonomy" id="475253"/>
    <lineage>
        <taxon>Bacteria</taxon>
        <taxon>Pseudomonadati</taxon>
        <taxon>Bacteroidota</taxon>
        <taxon>Sphingobacteriia</taxon>
        <taxon>Sphingobacteriales</taxon>
        <taxon>Sphingobacteriaceae</taxon>
        <taxon>Pedobacter</taxon>
    </lineage>
</organism>